<keyword evidence="3" id="KW-1185">Reference proteome</keyword>
<sequence>MDTAMKARQAGVFGRVRPPATPAMPAPPCRTPCRILNISRIPALPQRPAGSRPATDRTPSFLLVEKLSSAGSVDEVLQLAERLRQGPAASSFHQVELLAALARCLAGGGSGGGGSGPKAGSQADAAARVKALLPVLLKDLAAREQLLSFKQLVSVLCSIRALLRMLRLAPPHEAVRLAAALPGAAARSAAPPLPSPSLVELESAFTAARQICVWAEAGAGGGGGGAEMAAVALQRLRAYVARVLVEDAARVEGLRATSSLGELAAAVKLAAAFALPQPRAWVEAVAARVDELVAAALPSETRRVEGEAPEAEQAGAETTAAQERQRPGPARVPGSQSAADKSSAGGAPGAVSAASSNGDVAKGESSAPASDGSSSSSSSPGVRKSRQPRGKGKGADVRPEASLPAQLDVGSLADLLTAWGMQPPQPLQPQPRPDSTSAGHDDAPQLSDQGAGPGPGTPHLELDFDWPAWMSTTAESVWLTQDIATQQRRQELLNRIATLEAQREQKQQQLDKAVSTARRQGTNDSGGGSGGGGDGAGAAGGQPRKGPARGEPRGGRGPAGGRRGKPQLTSGRGPRGGAPGGGGGGPGAAVVDAAALAAAIAGDEASLDLAARELSTLGPVVARESGSGGGYARGAIPQPLGVVQLVELAWTVGRVAGPRCGARGSQLAERVLRQRLGEMAGQPALVVQSLVAVGLMRPQLDDVTVSLALGQLRPKLSELPPRESLELITLLSTRVAAPPRTPAPREVLEPLAAGVAAAAARDAAPAELVPSLLRLCAGWGVPLPADSLGAVARAVERRVRREMMEGGSTDLVLWQSLKESKRYMVESLSGGVVSGDPSSGGGNSAGGGSFLGGLMEGVVLPLAALGQHFEGYETTMAALHRWLEAGLPGLTAAKASALLGQVAAASGWPHVPLFRKDLELLMVAVLREEWLLGQEVGAAELSQLLLAACRALRVMAAKVVRSGSVPEDAAPQVAPLLLPAVEWLLALQPGADAVAAAMQGLFVELQLPADGGALAGMAAAASGGGGGGGSESPPLPPLAARLLSQAEPSLDSDGFSSARSGAFILAACARCGYAPPPHLLTKVYDATRRALRRPTGASPGAVPAASAEVLVSLVESVSRLDAVQAATASNDAAAEADGGAASAASTAVAAAAATRDALLQEVVLGLTTEEALRVLRSQPDRLATALRLVALAGVKDLPDSWIASCAAAVQDLLPALSHRGLAHAASGLALLGARPPAAFVESMLLRAEKAVGGSSNWKRYDVDELGLLLGAAHVLWGGSGREAGGGGQQLSRAAQDAWDRAHINFVSAQADVLPRYRPNELQMTVAAVAAYELSRPWAGGSGGGKGPTGRSGPGKTASLRPTDYMGGVEAKWVEACGAALLEARRRQKLAASPGGRLAVSELPPAGLLLDVLRLASRVVADSADGSIRQLAAAAGTVDDLAEYVRLSLADWAAVASDDDDAGGGRGDPGKPGSASSLSLSVADWGQLLTAALDAGIQPPAPALAAYCSHLFPLLAEEAGRQQQEQQQRQSRTDDGERQRALWAAAESALRRVLLRVLPWVPPTPLASLLAAEGFLARAPLQAASMGQLGLVCTYCTQAGMVVGKEAVWERLRMELRRRANAAMTREGAAAAQVNAGAVRRQAGGGPTQQSPARQEAAAAAQRDPWVAAGTGPASAADVAAVCYAVQTSSMDPDAAAALQWLRRLLAEEAAAAGATADPKSSQRNPKDARAGVPATGGASPGHWYPADSRPLAALAALQRLWVLYGDRCGGSTVSTIDEMEALRQGLKTAFQSEDALDVLLPYQIVQLVELYDTTALGVPDELVAAAPVDAAEGLLPQGVAAAVLQRLAAGVGSDSVAASPASPALVATALAKLLPIATGPGSGSSLDGASGRQQLPRWAVALAAVAETALPSLPLRRAAALLMALEGRSGWRLQMPLLQMLVGRLLEQGPEADWQKGDGGDRRAREAVVARRPPPGVATVDADALSGRELLQVVIALINLASQSQQSQSQLQSQNRQHHQPQPTHHTPSPSSSEEVLAAVQPLLERLFPAAEQQLQAAALHEQLARRVRASGVAAAQFVDLQRSAVRLKKSADTWGVAIAWESAREASRVMASAVIALLLQHMGNPEVEQQQRLEEGRPADQQLQNEPAEAAGAAVPAQEAGALVSALVSARGDRALPRPVAAVVLLLLGCEGVVQAVPEAQLRRALITSLVGHEGLPMREDTAAALAARVRMATGALAPLDRARQLRLCGASAVFSHREILHEDYSWKRLRGLELEDREKFLREMYESGLQELTAATVMYKNDLTSLHNGMIVAMLTWSSPGGPLLSPENLPTALECFRHLRLLAGRLDRMPGLYFAAADVARSGGNYTRALVSTRWPEAGGKSGSDPKAWPRLLWALLDELCEMGPADLMRYHAQLSTWVVLSNLGVRTPTWRPQEADESSKLVALEIGREIENSFFWRYVSQDGPYILGAGEAASFARALWPSVEAHARAVTERSGSWTSHRAAPPPLAAPPASAMAEAESGALLSCRQLGLLYGLVALRSALASAGHEEEMERYRDQIWPLYLAALDELVARTDLAPLDHLNAVLDAVQPLVCPEVNDMIWPPHYKYQSGGSGGGGVMSQLADRLAAVVEPLISGRVPLPQLWPGEQDEPEYDALWKAFRPACLGPLEDDLYWPAGSPLRLQLPAALSPPPGRRHGFGDPVGDAAREEFVARLEPWHVAVDRLVMMTAELQKADIVPVTVRLVARGVDEETVAGCVLSRYLWTMLKLLEYAAAQNMS</sequence>
<evidence type="ECO:0000256" key="1">
    <source>
        <dbReference type="SAM" id="MobiDB-lite"/>
    </source>
</evidence>
<proteinExistence type="predicted"/>
<evidence type="ECO:0000313" key="2">
    <source>
        <dbReference type="EMBL" id="GLC54228.1"/>
    </source>
</evidence>
<evidence type="ECO:0000313" key="3">
    <source>
        <dbReference type="Proteomes" id="UP001165080"/>
    </source>
</evidence>
<name>A0A9W6BLJ3_9CHLO</name>
<feature type="region of interest" description="Disordered" evidence="1">
    <location>
        <begin position="418"/>
        <end position="465"/>
    </location>
</feature>
<feature type="region of interest" description="Disordered" evidence="1">
    <location>
        <begin position="1518"/>
        <end position="1539"/>
    </location>
</feature>
<feature type="compositionally biased region" description="Low complexity" evidence="1">
    <location>
        <begin position="342"/>
        <end position="358"/>
    </location>
</feature>
<reference evidence="2 3" key="1">
    <citation type="journal article" date="2023" name="Commun. Biol.">
        <title>Reorganization of the ancestral sex-determining regions during the evolution of trioecy in Pleodorina starrii.</title>
        <authorList>
            <person name="Takahashi K."/>
            <person name="Suzuki S."/>
            <person name="Kawai-Toyooka H."/>
            <person name="Yamamoto K."/>
            <person name="Hamaji T."/>
            <person name="Ootsuki R."/>
            <person name="Yamaguchi H."/>
            <person name="Kawachi M."/>
            <person name="Higashiyama T."/>
            <person name="Nozaki H."/>
        </authorList>
    </citation>
    <scope>NUCLEOTIDE SEQUENCE [LARGE SCALE GENOMIC DNA]</scope>
    <source>
        <strain evidence="2 3">NIES-4479</strain>
    </source>
</reference>
<gene>
    <name evidence="2" type="primary">PLEST001704</name>
    <name evidence="2" type="ORF">PLESTB_000837400</name>
</gene>
<feature type="region of interest" description="Disordered" evidence="1">
    <location>
        <begin position="1457"/>
        <end position="1477"/>
    </location>
</feature>
<feature type="region of interest" description="Disordered" evidence="1">
    <location>
        <begin position="300"/>
        <end position="404"/>
    </location>
</feature>
<feature type="compositionally biased region" description="Pro residues" evidence="1">
    <location>
        <begin position="423"/>
        <end position="432"/>
    </location>
</feature>
<feature type="compositionally biased region" description="Basic and acidic residues" evidence="1">
    <location>
        <begin position="1953"/>
        <end position="1969"/>
    </location>
</feature>
<feature type="region of interest" description="Disordered" evidence="1">
    <location>
        <begin position="1951"/>
        <end position="1976"/>
    </location>
</feature>
<feature type="compositionally biased region" description="Basic and acidic residues" evidence="1">
    <location>
        <begin position="1530"/>
        <end position="1539"/>
    </location>
</feature>
<feature type="region of interest" description="Disordered" evidence="1">
    <location>
        <begin position="2006"/>
        <end position="2035"/>
    </location>
</feature>
<dbReference type="PANTHER" id="PTHR40903:SF1">
    <property type="entry name" value="HYPHALLY REGULATED CELL WALL PROTEIN 3"/>
    <property type="match status" value="1"/>
</dbReference>
<feature type="region of interest" description="Disordered" evidence="1">
    <location>
        <begin position="1712"/>
        <end position="1742"/>
    </location>
</feature>
<dbReference type="PANTHER" id="PTHR40903">
    <property type="entry name" value="GLYCINE-RICH CELL WALL STRUCTURAL PROTEIN 1-LIKE"/>
    <property type="match status" value="1"/>
</dbReference>
<feature type="compositionally biased region" description="Low complexity" evidence="1">
    <location>
        <begin position="1648"/>
        <end position="1662"/>
    </location>
</feature>
<comment type="caution">
    <text evidence="2">The sequence shown here is derived from an EMBL/GenBank/DDBJ whole genome shotgun (WGS) entry which is preliminary data.</text>
</comment>
<feature type="region of interest" description="Disordered" evidence="1">
    <location>
        <begin position="507"/>
        <end position="586"/>
    </location>
</feature>
<dbReference type="Proteomes" id="UP001165080">
    <property type="component" value="Unassembled WGS sequence"/>
</dbReference>
<dbReference type="EMBL" id="BRXU01000009">
    <property type="protein sequence ID" value="GLC54228.1"/>
    <property type="molecule type" value="Genomic_DNA"/>
</dbReference>
<organism evidence="2 3">
    <name type="scientific">Pleodorina starrii</name>
    <dbReference type="NCBI Taxonomy" id="330485"/>
    <lineage>
        <taxon>Eukaryota</taxon>
        <taxon>Viridiplantae</taxon>
        <taxon>Chlorophyta</taxon>
        <taxon>core chlorophytes</taxon>
        <taxon>Chlorophyceae</taxon>
        <taxon>CS clade</taxon>
        <taxon>Chlamydomonadales</taxon>
        <taxon>Volvocaceae</taxon>
        <taxon>Pleodorina</taxon>
    </lineage>
</organism>
<feature type="compositionally biased region" description="Gly residues" evidence="1">
    <location>
        <begin position="573"/>
        <end position="586"/>
    </location>
</feature>
<protein>
    <submittedName>
        <fullName evidence="2">Uncharacterized protein</fullName>
    </submittedName>
</protein>
<feature type="compositionally biased region" description="Basic residues" evidence="1">
    <location>
        <begin position="383"/>
        <end position="392"/>
    </location>
</feature>
<feature type="compositionally biased region" description="Gly residues" evidence="1">
    <location>
        <begin position="524"/>
        <end position="540"/>
    </location>
</feature>
<feature type="compositionally biased region" description="Low complexity" evidence="1">
    <location>
        <begin position="2006"/>
        <end position="2033"/>
    </location>
</feature>
<feature type="region of interest" description="Disordered" evidence="1">
    <location>
        <begin position="1639"/>
        <end position="1662"/>
    </location>
</feature>
<feature type="compositionally biased region" description="Low complexity" evidence="1">
    <location>
        <begin position="1520"/>
        <end position="1529"/>
    </location>
</feature>
<accession>A0A9W6BLJ3</accession>
<feature type="compositionally biased region" description="Low complexity" evidence="1">
    <location>
        <begin position="311"/>
        <end position="322"/>
    </location>
</feature>
<feature type="compositionally biased region" description="Low complexity" evidence="1">
    <location>
        <begin position="365"/>
        <end position="381"/>
    </location>
</feature>
<feature type="region of interest" description="Disordered" evidence="1">
    <location>
        <begin position="1339"/>
        <end position="1361"/>
    </location>
</feature>
<feature type="compositionally biased region" description="Gly residues" evidence="1">
    <location>
        <begin position="1339"/>
        <end position="1352"/>
    </location>
</feature>